<evidence type="ECO:0000256" key="3">
    <source>
        <dbReference type="RuleBase" id="RU000363"/>
    </source>
</evidence>
<dbReference type="SUPFAM" id="SSF51735">
    <property type="entry name" value="NAD(P)-binding Rossmann-fold domains"/>
    <property type="match status" value="1"/>
</dbReference>
<dbReference type="Proteomes" id="UP001219605">
    <property type="component" value="Chromosome"/>
</dbReference>
<evidence type="ECO:0000313" key="7">
    <source>
        <dbReference type="Proteomes" id="UP001219605"/>
    </source>
</evidence>
<evidence type="ECO:0000259" key="5">
    <source>
        <dbReference type="SMART" id="SM00822"/>
    </source>
</evidence>
<feature type="region of interest" description="Disordered" evidence="4">
    <location>
        <begin position="259"/>
        <end position="294"/>
    </location>
</feature>
<feature type="compositionally biased region" description="Basic and acidic residues" evidence="4">
    <location>
        <begin position="271"/>
        <end position="294"/>
    </location>
</feature>
<dbReference type="NCBIfam" id="NF005495">
    <property type="entry name" value="PRK07109.1"/>
    <property type="match status" value="1"/>
</dbReference>
<dbReference type="InterPro" id="IPR036291">
    <property type="entry name" value="NAD(P)-bd_dom_sf"/>
</dbReference>
<dbReference type="InterPro" id="IPR002347">
    <property type="entry name" value="SDR_fam"/>
</dbReference>
<sequence length="333" mass="35826">MTSTVVITGASAGVGRALARHYAGRGARLALIARGAAGLAAAERDCRELGAAEVRTYQLDVADAGAVQRAADDVVHHWGGLDVWINNAMVSVFAPAWEIPAAEFRRVTEVNYLGTVHGTLAALHHMRARGRGTIVQVGSALAYRGIPLQSAYCASKHAIQGFNDSLRAELLHDCPGVKLTMVQLPAINTPQFSWVRTRLPRHPQPVPPIFSPEVAARAIGWAADRGPRELNVGGPTWQARLGNILFPGLLDRKLARDGYDSQQTDTPVDPHTWRDNLDRPGDQEHDRGAEGVFTDRARHRSAALWVGTHKPAVTAVALGAVALALGGLGRRHR</sequence>
<keyword evidence="2" id="KW-0560">Oxidoreductase</keyword>
<dbReference type="PROSITE" id="PS00061">
    <property type="entry name" value="ADH_SHORT"/>
    <property type="match status" value="1"/>
</dbReference>
<name>A0ABY7ZIW3_9ACTN</name>
<organism evidence="6 7">
    <name type="scientific">Micromonospora cathayae</name>
    <dbReference type="NCBI Taxonomy" id="3028804"/>
    <lineage>
        <taxon>Bacteria</taxon>
        <taxon>Bacillati</taxon>
        <taxon>Actinomycetota</taxon>
        <taxon>Actinomycetes</taxon>
        <taxon>Micromonosporales</taxon>
        <taxon>Micromonosporaceae</taxon>
        <taxon>Micromonospora</taxon>
    </lineage>
</organism>
<evidence type="ECO:0000256" key="4">
    <source>
        <dbReference type="SAM" id="MobiDB-lite"/>
    </source>
</evidence>
<protein>
    <submittedName>
        <fullName evidence="6">SDR family oxidoreductase</fullName>
    </submittedName>
</protein>
<dbReference type="Pfam" id="PF00106">
    <property type="entry name" value="adh_short"/>
    <property type="match status" value="1"/>
</dbReference>
<dbReference type="RefSeq" id="WP_275028401.1">
    <property type="nucleotide sequence ID" value="NZ_CP118615.1"/>
</dbReference>
<keyword evidence="7" id="KW-1185">Reference proteome</keyword>
<evidence type="ECO:0000256" key="1">
    <source>
        <dbReference type="ARBA" id="ARBA00006484"/>
    </source>
</evidence>
<dbReference type="Gene3D" id="3.40.50.720">
    <property type="entry name" value="NAD(P)-binding Rossmann-like Domain"/>
    <property type="match status" value="1"/>
</dbReference>
<accession>A0ABY7ZIW3</accession>
<reference evidence="6 7" key="1">
    <citation type="submission" date="2023-02" db="EMBL/GenBank/DDBJ databases">
        <authorList>
            <person name="Mo P."/>
        </authorList>
    </citation>
    <scope>NUCLEOTIDE SEQUENCE [LARGE SCALE GENOMIC DNA]</scope>
    <source>
        <strain evidence="6 7">HUAS 3</strain>
    </source>
</reference>
<dbReference type="PRINTS" id="PR00081">
    <property type="entry name" value="GDHRDH"/>
</dbReference>
<dbReference type="PANTHER" id="PTHR44196:SF1">
    <property type="entry name" value="DEHYDROGENASE_REDUCTASE SDR FAMILY MEMBER 7B"/>
    <property type="match status" value="1"/>
</dbReference>
<proteinExistence type="inferred from homology"/>
<evidence type="ECO:0000256" key="2">
    <source>
        <dbReference type="ARBA" id="ARBA00023002"/>
    </source>
</evidence>
<dbReference type="InterPro" id="IPR020904">
    <property type="entry name" value="Sc_DH/Rdtase_CS"/>
</dbReference>
<gene>
    <name evidence="6" type="ORF">PVK37_17035</name>
</gene>
<evidence type="ECO:0000313" key="6">
    <source>
        <dbReference type="EMBL" id="WDZ82212.1"/>
    </source>
</evidence>
<dbReference type="EMBL" id="CP118615">
    <property type="protein sequence ID" value="WDZ82212.1"/>
    <property type="molecule type" value="Genomic_DNA"/>
</dbReference>
<feature type="domain" description="Ketoreductase" evidence="5">
    <location>
        <begin position="3"/>
        <end position="190"/>
    </location>
</feature>
<dbReference type="InterPro" id="IPR057326">
    <property type="entry name" value="KR_dom"/>
</dbReference>
<dbReference type="PANTHER" id="PTHR44196">
    <property type="entry name" value="DEHYDROGENASE/REDUCTASE SDR FAMILY MEMBER 7B"/>
    <property type="match status" value="1"/>
</dbReference>
<dbReference type="SMART" id="SM00822">
    <property type="entry name" value="PKS_KR"/>
    <property type="match status" value="1"/>
</dbReference>
<dbReference type="PRINTS" id="PR00080">
    <property type="entry name" value="SDRFAMILY"/>
</dbReference>
<comment type="similarity">
    <text evidence="1 3">Belongs to the short-chain dehydrogenases/reductases (SDR) family.</text>
</comment>